<accession>A0A4V2S093</accession>
<dbReference type="EMBL" id="SLWO01000001">
    <property type="protein sequence ID" value="TCO30716.1"/>
    <property type="molecule type" value="Genomic_DNA"/>
</dbReference>
<reference evidence="1 2" key="1">
    <citation type="submission" date="2019-03" db="EMBL/GenBank/DDBJ databases">
        <title>Genomic Encyclopedia of Type Strains, Phase IV (KMG-IV): sequencing the most valuable type-strain genomes for metagenomic binning, comparative biology and taxonomic classification.</title>
        <authorList>
            <person name="Goeker M."/>
        </authorList>
    </citation>
    <scope>NUCLEOTIDE SEQUENCE [LARGE SCALE GENOMIC DNA]</scope>
    <source>
        <strain evidence="1 2">DSM 103236</strain>
    </source>
</reference>
<name>A0A4V2S093_9SPHI</name>
<evidence type="ECO:0000313" key="1">
    <source>
        <dbReference type="EMBL" id="TCO30716.1"/>
    </source>
</evidence>
<evidence type="ECO:0000313" key="2">
    <source>
        <dbReference type="Proteomes" id="UP000295684"/>
    </source>
</evidence>
<dbReference type="Proteomes" id="UP000295684">
    <property type="component" value="Unassembled WGS sequence"/>
</dbReference>
<sequence length="37" mass="4289">MKQLMLPHIGCKFAVDEEVKALNMNLKLCDFKLRTPI</sequence>
<organism evidence="1 2">
    <name type="scientific">Pedobacter psychrotolerans</name>
    <dbReference type="NCBI Taxonomy" id="1843235"/>
    <lineage>
        <taxon>Bacteria</taxon>
        <taxon>Pseudomonadati</taxon>
        <taxon>Bacteroidota</taxon>
        <taxon>Sphingobacteriia</taxon>
        <taxon>Sphingobacteriales</taxon>
        <taxon>Sphingobacteriaceae</taxon>
        <taxon>Pedobacter</taxon>
    </lineage>
</organism>
<proteinExistence type="predicted"/>
<dbReference type="AlphaFoldDB" id="A0A4V2S093"/>
<comment type="caution">
    <text evidence="1">The sequence shown here is derived from an EMBL/GenBank/DDBJ whole genome shotgun (WGS) entry which is preliminary data.</text>
</comment>
<protein>
    <submittedName>
        <fullName evidence="1">Uncharacterized protein</fullName>
    </submittedName>
</protein>
<gene>
    <name evidence="1" type="ORF">EV200_101154</name>
</gene>